<dbReference type="CDD" id="cd19607">
    <property type="entry name" value="GTA_TIM-barrel-like"/>
    <property type="match status" value="1"/>
</dbReference>
<dbReference type="Pfam" id="PF23666">
    <property type="entry name" value="Rcc01698_C"/>
    <property type="match status" value="1"/>
</dbReference>
<organism evidence="4 5">
    <name type="scientific">Marinicauda pacifica</name>
    <dbReference type="NCBI Taxonomy" id="1133559"/>
    <lineage>
        <taxon>Bacteria</taxon>
        <taxon>Pseudomonadati</taxon>
        <taxon>Pseudomonadota</taxon>
        <taxon>Alphaproteobacteria</taxon>
        <taxon>Maricaulales</taxon>
        <taxon>Maricaulaceae</taxon>
        <taxon>Marinicauda</taxon>
    </lineage>
</organism>
<evidence type="ECO:0000259" key="1">
    <source>
        <dbReference type="Pfam" id="PF13547"/>
    </source>
</evidence>
<dbReference type="Pfam" id="PF13547">
    <property type="entry name" value="GTA_TIM"/>
    <property type="match status" value="1"/>
</dbReference>
<reference evidence="4 5" key="1">
    <citation type="journal article" date="2013" name="Int. J. Syst. Evol. Microbiol.">
        <title>Marinicauda pacifica gen. nov., sp. nov., a prosthecate alphaproteobacterium of the family Hyphomonadaceae isolated from deep seawater.</title>
        <authorList>
            <person name="Zhang X.Y."/>
            <person name="Li G.W."/>
            <person name="Wang C.S."/>
            <person name="Zhang Y.J."/>
            <person name="Xu X.W."/>
            <person name="Li H."/>
            <person name="Liu A."/>
            <person name="Liu C."/>
            <person name="Xie B.B."/>
            <person name="Qin Q.L."/>
            <person name="Xu Z."/>
            <person name="Chen X.L."/>
            <person name="Zhou B.C."/>
            <person name="Zhang Y.Z."/>
        </authorList>
    </citation>
    <scope>NUCLEOTIDE SEQUENCE [LARGE SCALE GENOMIC DNA]</scope>
    <source>
        <strain evidence="4 5">P-1 km-3</strain>
    </source>
</reference>
<evidence type="ECO:0008006" key="6">
    <source>
        <dbReference type="Google" id="ProtNLM"/>
    </source>
</evidence>
<evidence type="ECO:0000259" key="3">
    <source>
        <dbReference type="Pfam" id="PF23666"/>
    </source>
</evidence>
<sequence>MAMLALSTGAALLQGAVQSGVRGLISGLFAENVTGARLDGLELQTSTEGAFIPIVYGRMRVAGQVIWASRFTEHEETQGGGKSGPSVTQYRYSVSLAVGLCEGPIAQIGRIWANGAELDRAGLTLRVHAGSEDQQPDGLIEAIEGAGQAPAYRGLAYVVLEDLALEKFGNFIPNLAFEVIRAETDGGLDLVEGVCLIPGSGEFAYATEPVMRKTGEGREASENRHTNRAHSDIEAALDDLEAALPGVGSVALVTSWFGTDLRCGQCDIRPGVERVLKDTRPLVWRAAGEDRAAAWLVSESEDGPAYGGTPSDETVVAAIRALKARGFSVTLYPFILMDIPAGNALEDPSGSGTGQPAYPWRGRITCDPAPGVAGSPENTPGVTAQVEAFFGAAQADHFTIDGERVIYAGPAEWGFARFILHHCALAKAAGGVDTMLIGSEMRALTTLRAGAGVYPAVERLRALAGEARKITGADTALSYAADWSEYFGHQPQDGSNDVIFHLDPLWSDGEIDFVGIDWYAPLADWREGEAHADAARAGSIHDLDYLRAQVEGGEGYDWYYASAADREAQLRTPIEDGAHGEDWVFRYKDLRGWWVNAHHDRPGGVRQASPTGWVPQGKPIRLIELGCPAVDKGANQPNVFIDPKSSESVAPYHSRGTRDDLIQRRFLQALLGYWRDHNPVSAVYGGPMIDLSQSQVWTWDARPFPEFPVLETVWRDAENWRLGHWLTGRAGQSSLAAIAADIARRCGLEALDVSAIDGLVAGFAIDRPERGRDVLARLGAIYGFDLADRADGPAAFAAQSRSSALDAGQCADRPGEGPVTRVRDPDAGSVRALRLGYIRDDGEYRPASVSALGLDLVEGAVDLSARLLADDTLAAGLAAQSLSRLQETGASLRLTLPPSQARLEAGDVVRLTDEDAAAAGVWRVASVDGLAQRDAVLQPATTANVLPAGSSPQGAGDPVMPPAQPILTLMDLPAEPGRETGRGGFVAAAHGEPWAGELVLFAGADAASLTERTRLSRRAVMGELLSPLVGGPEGRWDRASTLSLRLYRGQVSSGDRLSVLGGANRLAIEGPAGWEIVQFQHARLEEDGSWTLTTLLRGLGGSATDGAAAGARIVVLDGASAVVPVHAHEAGADLLVRAVPAGGGLDDPARADRSVRYTQVELRPLNPVHLRASIKAGALSASWIRRSRTGGEDWGAGETPLGEAFERYRVRLLDPAAQTVWSQEVDEARLTIGPTQLAGVLPGGITGCVLEVAQVSDVYGPGRPARIAL</sequence>
<feature type="domain" description="Tip attachment protein J" evidence="2">
    <location>
        <begin position="766"/>
        <end position="927"/>
    </location>
</feature>
<dbReference type="OrthoDB" id="8445115at2"/>
<evidence type="ECO:0000313" key="5">
    <source>
        <dbReference type="Proteomes" id="UP000305451"/>
    </source>
</evidence>
<dbReference type="Gene3D" id="3.20.20.80">
    <property type="entry name" value="Glycosidases"/>
    <property type="match status" value="1"/>
</dbReference>
<name>A0A4S2H7L7_9PROT</name>
<gene>
    <name evidence="4" type="ORF">E5162_14080</name>
</gene>
<keyword evidence="5" id="KW-1185">Reference proteome</keyword>
<dbReference type="InterPro" id="IPR025195">
    <property type="entry name" value="GTA_TIM_dom"/>
</dbReference>
<dbReference type="InterPro" id="IPR056490">
    <property type="entry name" value="Rcc01698_C"/>
</dbReference>
<feature type="domain" description="GTA TIM-barrel-like" evidence="1">
    <location>
        <begin position="413"/>
        <end position="708"/>
    </location>
</feature>
<dbReference type="AlphaFoldDB" id="A0A4S2H7L7"/>
<dbReference type="RefSeq" id="WP_135945912.1">
    <property type="nucleotide sequence ID" value="NZ_BMEI01000005.1"/>
</dbReference>
<comment type="caution">
    <text evidence="4">The sequence shown here is derived from an EMBL/GenBank/DDBJ whole genome shotgun (WGS) entry which is preliminary data.</text>
</comment>
<accession>A0A4S2H7L7</accession>
<proteinExistence type="predicted"/>
<protein>
    <recommendedName>
        <fullName evidence="6">Host specificity protein</fullName>
    </recommendedName>
</protein>
<dbReference type="InterPro" id="IPR032876">
    <property type="entry name" value="J_dom"/>
</dbReference>
<dbReference type="EMBL" id="SRXV01000005">
    <property type="protein sequence ID" value="TGY91736.1"/>
    <property type="molecule type" value="Genomic_DNA"/>
</dbReference>
<evidence type="ECO:0000259" key="2">
    <source>
        <dbReference type="Pfam" id="PF13550"/>
    </source>
</evidence>
<dbReference type="Proteomes" id="UP000305451">
    <property type="component" value="Unassembled WGS sequence"/>
</dbReference>
<dbReference type="Pfam" id="PF13550">
    <property type="entry name" value="Phage-tail_3"/>
    <property type="match status" value="1"/>
</dbReference>
<feature type="domain" description="Rcc01698-like C-terminal" evidence="3">
    <location>
        <begin position="1019"/>
        <end position="1114"/>
    </location>
</feature>
<evidence type="ECO:0000313" key="4">
    <source>
        <dbReference type="EMBL" id="TGY91736.1"/>
    </source>
</evidence>